<organism evidence="3 4">
    <name type="scientific">Cudoniella acicularis</name>
    <dbReference type="NCBI Taxonomy" id="354080"/>
    <lineage>
        <taxon>Eukaryota</taxon>
        <taxon>Fungi</taxon>
        <taxon>Dikarya</taxon>
        <taxon>Ascomycota</taxon>
        <taxon>Pezizomycotina</taxon>
        <taxon>Leotiomycetes</taxon>
        <taxon>Helotiales</taxon>
        <taxon>Tricladiaceae</taxon>
        <taxon>Cudoniella</taxon>
    </lineage>
</organism>
<sequence length="883" mass="95881">MSGKREAFHRITRLVALHFCRLINIDRPSVAIHSMCTIVNSPDTQTFRASLAYECLTSVPFNADVASRFLKYLNDTLQFQSTLTYLKNPPSSYQQPGVDLIEGLATLQKGIDDNIFPNEYDFEASLQTLLYATHDGHVTLQAGVLQVFTFQSPYDIVSLSLDGIQLPNLYLVQDLVDSNFFAYYQASPIASINGQSAESYVSDFAAQNSAGMIEPHADWNTMMRSAAQDIQGTLNTFSSGTFYPGDTITFVLENGTEISDYFQAVYNSRGNTGPLVTGGDFYNYFVLGILPASYDDNLIDNNNVNISDPTTESAAQSTAQATAQATETAQSTQATQTAQAVAAPIANIIMSFLSGSSEPSVSKRAGPRLSRRDDTDETPTCESWSNSAYPECADVSQVDLGTFGTGFVSGYFLNDTSTAVLSIPSFDESTDAIDDFDSTILAFITKSQSINMKKIVIDLQSNQGGEALLAIDTFKRFFPNIDPFGGSRMRAHPAANTMGQVVTSFFENNNDSDDTLVTNEWVSTVRLNAATNDTFASWPEFFGPNTFDGDEFTNIQRYDLANTEFDTEAVGNPDTEFTVFGYGSNPAPSNAAPAYPAEDIIILTDGICDSSCTLFVEMMHHEAGVKVVVAGGLPKIGPMQGASGTRGARLYDTYTLDSNIHFVKDLLRDEGSPDVDFVPSRREELSVYVTSASINLRSQVRAGQTIPLQFAYEAADCRIFYTAQTFYNYPVLWQYAADAIWTNSSLCVTNSTGYATTGGDTDFGGPEPSSVIEPINPQDTISHLTTGDISNLTFLTQYSEDIEDAGGSSIGKSKNKFRLCGSTADCRDLVHNVCANVTICQPNGLTGASPVCIPSCRLGQAQGAPARLCGAQRHENEWLGECQ</sequence>
<protein>
    <recommendedName>
        <fullName evidence="2">CPAF-like PDZ domain-containing protein</fullName>
    </recommendedName>
</protein>
<dbReference type="AlphaFoldDB" id="A0A8H4W8G4"/>
<dbReference type="InterPro" id="IPR052766">
    <property type="entry name" value="S41A_metabolite_peptidase"/>
</dbReference>
<evidence type="ECO:0000259" key="2">
    <source>
        <dbReference type="Pfam" id="PF23658"/>
    </source>
</evidence>
<keyword evidence="4" id="KW-1185">Reference proteome</keyword>
<reference evidence="3 4" key="1">
    <citation type="submission" date="2020-03" db="EMBL/GenBank/DDBJ databases">
        <title>Draft Genome Sequence of Cudoniella acicularis.</title>
        <authorList>
            <person name="Buettner E."/>
            <person name="Kellner H."/>
        </authorList>
    </citation>
    <scope>NUCLEOTIDE SEQUENCE [LARGE SCALE GENOMIC DNA]</scope>
    <source>
        <strain evidence="3 4">DSM 108380</strain>
    </source>
</reference>
<dbReference type="InterPro" id="IPR029045">
    <property type="entry name" value="ClpP/crotonase-like_dom_sf"/>
</dbReference>
<comment type="caution">
    <text evidence="3">The sequence shown here is derived from an EMBL/GenBank/DDBJ whole genome shotgun (WGS) entry which is preliminary data.</text>
</comment>
<dbReference type="PANTHER" id="PTHR37049:SF5">
    <property type="entry name" value="TAIL SPECIFIC PROTEASE DOMAIN-CONTAINING PROTEIN"/>
    <property type="match status" value="1"/>
</dbReference>
<dbReference type="Gene3D" id="3.90.226.10">
    <property type="entry name" value="2-enoyl-CoA Hydratase, Chain A, domain 1"/>
    <property type="match status" value="1"/>
</dbReference>
<dbReference type="EMBL" id="JAAMPI010000032">
    <property type="protein sequence ID" value="KAF4637196.1"/>
    <property type="molecule type" value="Genomic_DNA"/>
</dbReference>
<accession>A0A8H4W8G4</accession>
<evidence type="ECO:0000313" key="3">
    <source>
        <dbReference type="EMBL" id="KAF4637196.1"/>
    </source>
</evidence>
<gene>
    <name evidence="3" type="ORF">G7Y89_g886</name>
</gene>
<feature type="domain" description="CPAF-like PDZ" evidence="2">
    <location>
        <begin position="149"/>
        <end position="268"/>
    </location>
</feature>
<proteinExistence type="predicted"/>
<feature type="region of interest" description="Disordered" evidence="1">
    <location>
        <begin position="356"/>
        <end position="383"/>
    </location>
</feature>
<dbReference type="OrthoDB" id="27214at2759"/>
<dbReference type="SUPFAM" id="SSF52096">
    <property type="entry name" value="ClpP/crotonase"/>
    <property type="match status" value="1"/>
</dbReference>
<dbReference type="PANTHER" id="PTHR37049">
    <property type="entry name" value="PEPTIDASE S41 FAMILY PROTEIN"/>
    <property type="match status" value="1"/>
</dbReference>
<dbReference type="InterPro" id="IPR056186">
    <property type="entry name" value="PDZ_CPAF-rel"/>
</dbReference>
<evidence type="ECO:0000256" key="1">
    <source>
        <dbReference type="SAM" id="MobiDB-lite"/>
    </source>
</evidence>
<dbReference type="Proteomes" id="UP000566819">
    <property type="component" value="Unassembled WGS sequence"/>
</dbReference>
<dbReference type="Pfam" id="PF23658">
    <property type="entry name" value="PDZ_CPAF_rel"/>
    <property type="match status" value="1"/>
</dbReference>
<name>A0A8H4W8G4_9HELO</name>
<evidence type="ECO:0000313" key="4">
    <source>
        <dbReference type="Proteomes" id="UP000566819"/>
    </source>
</evidence>